<comment type="caution">
    <text evidence="2">The sequence shown here is derived from an EMBL/GenBank/DDBJ whole genome shotgun (WGS) entry which is preliminary data.</text>
</comment>
<feature type="region of interest" description="Disordered" evidence="1">
    <location>
        <begin position="1"/>
        <end position="86"/>
    </location>
</feature>
<keyword evidence="3" id="KW-1185">Reference proteome</keyword>
<feature type="region of interest" description="Disordered" evidence="1">
    <location>
        <begin position="100"/>
        <end position="131"/>
    </location>
</feature>
<sequence>MNEYPNEGRYRDEDQYSGEGRYSNEGQYGSEGRSGGRSEREEDRSQSRNENQSGGMFDQARNAAEGQVDNVIDQYASKVPGGEQYKQQAKDFASKGLDRIEEEGKKHSGSILDEAKRRLGGLFGGGKKPEE</sequence>
<gene>
    <name evidence="2" type="ORF">EI42_04504</name>
</gene>
<accession>A0A326U1U0</accession>
<organism evidence="2 3">
    <name type="scientific">Thermosporothrix hazakensis</name>
    <dbReference type="NCBI Taxonomy" id="644383"/>
    <lineage>
        <taxon>Bacteria</taxon>
        <taxon>Bacillati</taxon>
        <taxon>Chloroflexota</taxon>
        <taxon>Ktedonobacteria</taxon>
        <taxon>Ktedonobacterales</taxon>
        <taxon>Thermosporotrichaceae</taxon>
        <taxon>Thermosporothrix</taxon>
    </lineage>
</organism>
<feature type="compositionally biased region" description="Gly residues" evidence="1">
    <location>
        <begin position="121"/>
        <end position="131"/>
    </location>
</feature>
<evidence type="ECO:0000256" key="1">
    <source>
        <dbReference type="SAM" id="MobiDB-lite"/>
    </source>
</evidence>
<protein>
    <submittedName>
        <fullName evidence="2">Uncharacterized protein</fullName>
    </submittedName>
</protein>
<evidence type="ECO:0000313" key="2">
    <source>
        <dbReference type="EMBL" id="PZW24896.1"/>
    </source>
</evidence>
<feature type="compositionally biased region" description="Basic and acidic residues" evidence="1">
    <location>
        <begin position="34"/>
        <end position="47"/>
    </location>
</feature>
<evidence type="ECO:0000313" key="3">
    <source>
        <dbReference type="Proteomes" id="UP000248806"/>
    </source>
</evidence>
<name>A0A326U1U0_THEHA</name>
<dbReference type="Proteomes" id="UP000248806">
    <property type="component" value="Unassembled WGS sequence"/>
</dbReference>
<dbReference type="AlphaFoldDB" id="A0A326U1U0"/>
<proteinExistence type="predicted"/>
<dbReference type="EMBL" id="QKUF01000020">
    <property type="protein sequence ID" value="PZW24896.1"/>
    <property type="molecule type" value="Genomic_DNA"/>
</dbReference>
<feature type="compositionally biased region" description="Basic and acidic residues" evidence="1">
    <location>
        <begin position="1"/>
        <end position="14"/>
    </location>
</feature>
<dbReference type="OrthoDB" id="164921at2"/>
<dbReference type="RefSeq" id="WP_111324824.1">
    <property type="nucleotide sequence ID" value="NZ_BIFX01000001.1"/>
</dbReference>
<reference evidence="2 3" key="1">
    <citation type="submission" date="2018-06" db="EMBL/GenBank/DDBJ databases">
        <title>Genomic Encyclopedia of Archaeal and Bacterial Type Strains, Phase II (KMG-II): from individual species to whole genera.</title>
        <authorList>
            <person name="Goeker M."/>
        </authorList>
    </citation>
    <scope>NUCLEOTIDE SEQUENCE [LARGE SCALE GENOMIC DNA]</scope>
    <source>
        <strain evidence="2 3">ATCC BAA-1881</strain>
    </source>
</reference>